<dbReference type="WormBase" id="SRAE_2000096500">
    <property type="protein sequence ID" value="SRP06817"/>
    <property type="gene ID" value="WBGene00261165"/>
</dbReference>
<dbReference type="PRINTS" id="PR00689">
    <property type="entry name" value="ACOABINDINGP"/>
</dbReference>
<sequence>MLKILIEKSKYIFSCKKFCSSNFSDAIINFKKLNQELDSNIKLKLYGLYKQAVAGNIESISPGSENTIAYKKYEAHKKFYGISRDEAQKRYIDVINDLIKNNKKFNNHISVSSTTNVPGINIIKEDKIFKIIMDKPKKRNALTWDMYKAIGDSLHQSNNDNSTSITVITGSGDYFSSGNDIANFSNARTLEDFKKIGDEASKILINYIGAFIDHDKPLIGLVNGPAIGIAVTTLPLYDYVIVSDKATFETPFSKLGITAEGCSTYTFPLLMGHVKATELLTFGKKLTAYEAKERNLINDIIPHDNFKVLSEKKIKAISSLYPEAMRINKKLMRNIYREKLHEINKIEVPIVFERFASKESVDAINKFLKKKK</sequence>
<feature type="domain" description="ACB" evidence="4">
    <location>
        <begin position="19"/>
        <end position="104"/>
    </location>
</feature>
<dbReference type="PANTHER" id="PTHR43684">
    <property type="match status" value="1"/>
</dbReference>
<dbReference type="InterPro" id="IPR051053">
    <property type="entry name" value="ECH/Chromodomain_protein"/>
</dbReference>
<dbReference type="OrthoDB" id="409763at2759"/>
<dbReference type="RefSeq" id="XP_024505495.1">
    <property type="nucleotide sequence ID" value="XM_024651860.1"/>
</dbReference>
<dbReference type="GO" id="GO:0005777">
    <property type="term" value="C:peroxisome"/>
    <property type="evidence" value="ECO:0007669"/>
    <property type="project" value="UniProtKB-SubCell"/>
</dbReference>
<dbReference type="PANTHER" id="PTHR43684:SF1">
    <property type="entry name" value="ENOYL-COA DELTA ISOMERASE 2"/>
    <property type="match status" value="1"/>
</dbReference>
<reference evidence="6" key="1">
    <citation type="submission" date="2014-09" db="EMBL/GenBank/DDBJ databases">
        <authorList>
            <person name="Martin A.A."/>
        </authorList>
    </citation>
    <scope>NUCLEOTIDE SEQUENCE</scope>
    <source>
        <strain evidence="6">ED321</strain>
    </source>
</reference>
<dbReference type="OMA" id="VVWPKIR"/>
<evidence type="ECO:0000256" key="1">
    <source>
        <dbReference type="ARBA" id="ARBA00004275"/>
    </source>
</evidence>
<dbReference type="InterPro" id="IPR014352">
    <property type="entry name" value="FERM/acyl-CoA-bd_prot_sf"/>
</dbReference>
<dbReference type="GeneID" id="36378659"/>
<evidence type="ECO:0000313" key="8">
    <source>
        <dbReference type="WormBase" id="SRAE_2000096500"/>
    </source>
</evidence>
<evidence type="ECO:0000313" key="6">
    <source>
        <dbReference type="Proteomes" id="UP000035682"/>
    </source>
</evidence>
<evidence type="ECO:0000313" key="5">
    <source>
        <dbReference type="EMBL" id="CEF66295.1"/>
    </source>
</evidence>
<dbReference type="InterPro" id="IPR001753">
    <property type="entry name" value="Enoyl-CoA_hydra/iso"/>
</dbReference>
<dbReference type="SUPFAM" id="SSF47027">
    <property type="entry name" value="Acyl-CoA binding protein"/>
    <property type="match status" value="1"/>
</dbReference>
<dbReference type="Proteomes" id="UP000035682">
    <property type="component" value="Unplaced"/>
</dbReference>
<name>A0A090LFN6_STRRB</name>
<dbReference type="InterPro" id="IPR029045">
    <property type="entry name" value="ClpP/crotonase-like_dom_sf"/>
</dbReference>
<dbReference type="Pfam" id="PF00378">
    <property type="entry name" value="ECH_1"/>
    <property type="match status" value="1"/>
</dbReference>
<dbReference type="GO" id="GO:0004165">
    <property type="term" value="F:delta(3)-delta(2)-enoyl-CoA isomerase activity"/>
    <property type="evidence" value="ECO:0007669"/>
    <property type="project" value="UniProtKB-ARBA"/>
</dbReference>
<dbReference type="Gene3D" id="1.20.80.10">
    <property type="match status" value="1"/>
</dbReference>
<comment type="subcellular location">
    <subcellularLocation>
        <location evidence="1">Peroxisome</location>
    </subcellularLocation>
</comment>
<reference evidence="5" key="2">
    <citation type="submission" date="2014-09" db="EMBL/GenBank/DDBJ databases">
        <authorList>
            <person name="Aslett A.Martin."/>
        </authorList>
    </citation>
    <scope>NUCLEOTIDE SEQUENCE</scope>
    <source>
        <strain evidence="5">ED321 Heterogonic</strain>
    </source>
</reference>
<dbReference type="STRING" id="34506.A0A090LFN6"/>
<evidence type="ECO:0000256" key="2">
    <source>
        <dbReference type="ARBA" id="ARBA00023140"/>
    </source>
</evidence>
<dbReference type="InterPro" id="IPR035984">
    <property type="entry name" value="Acyl-CoA-binding_sf"/>
</dbReference>
<dbReference type="WBParaSite" id="SRAE_2000096500.1">
    <property type="protein sequence ID" value="SRAE_2000096500.1"/>
    <property type="gene ID" value="WBGene00261165"/>
</dbReference>
<evidence type="ECO:0000259" key="4">
    <source>
        <dbReference type="PROSITE" id="PS51228"/>
    </source>
</evidence>
<dbReference type="GO" id="GO:0000062">
    <property type="term" value="F:fatty-acyl-CoA binding"/>
    <property type="evidence" value="ECO:0007669"/>
    <property type="project" value="InterPro"/>
</dbReference>
<protein>
    <submittedName>
        <fullName evidence="5 7">Enoyl-CoA delta isomerase 2, mitochondrial</fullName>
    </submittedName>
</protein>
<dbReference type="Pfam" id="PF00887">
    <property type="entry name" value="ACBP"/>
    <property type="match status" value="1"/>
</dbReference>
<dbReference type="EMBL" id="LN609529">
    <property type="protein sequence ID" value="CEF66295.1"/>
    <property type="molecule type" value="Genomic_DNA"/>
</dbReference>
<dbReference type="CDD" id="cd06558">
    <property type="entry name" value="crotonase-like"/>
    <property type="match status" value="1"/>
</dbReference>
<dbReference type="Gene3D" id="3.90.226.10">
    <property type="entry name" value="2-enoyl-CoA Hydratase, Chain A, domain 1"/>
    <property type="match status" value="1"/>
</dbReference>
<evidence type="ECO:0000256" key="3">
    <source>
        <dbReference type="ARBA" id="ARBA00023235"/>
    </source>
</evidence>
<dbReference type="FunFam" id="3.90.226.10:FF:000084">
    <property type="entry name" value="Enoyl-CoA delta isomerase 2, mitochondrial"/>
    <property type="match status" value="1"/>
</dbReference>
<accession>A0A090LFN6</accession>
<dbReference type="CTD" id="36378659"/>
<dbReference type="InterPro" id="IPR014748">
    <property type="entry name" value="Enoyl-CoA_hydra_C"/>
</dbReference>
<dbReference type="SUPFAM" id="SSF52096">
    <property type="entry name" value="ClpP/crotonase"/>
    <property type="match status" value="1"/>
</dbReference>
<keyword evidence="3 5" id="KW-0413">Isomerase</keyword>
<keyword evidence="2" id="KW-0576">Peroxisome</keyword>
<keyword evidence="6" id="KW-1185">Reference proteome</keyword>
<dbReference type="InterPro" id="IPR000582">
    <property type="entry name" value="Acyl-CoA-binding_protein"/>
</dbReference>
<proteinExistence type="predicted"/>
<organism evidence="5">
    <name type="scientific">Strongyloides ratti</name>
    <name type="common">Parasitic roundworm</name>
    <dbReference type="NCBI Taxonomy" id="34506"/>
    <lineage>
        <taxon>Eukaryota</taxon>
        <taxon>Metazoa</taxon>
        <taxon>Ecdysozoa</taxon>
        <taxon>Nematoda</taxon>
        <taxon>Chromadorea</taxon>
        <taxon>Rhabditida</taxon>
        <taxon>Tylenchina</taxon>
        <taxon>Panagrolaimomorpha</taxon>
        <taxon>Strongyloidoidea</taxon>
        <taxon>Strongyloididae</taxon>
        <taxon>Strongyloides</taxon>
    </lineage>
</organism>
<reference evidence="7" key="3">
    <citation type="submission" date="2020-12" db="UniProtKB">
        <authorList>
            <consortium name="WormBaseParasite"/>
        </authorList>
    </citation>
    <scope>IDENTIFICATION</scope>
</reference>
<dbReference type="AlphaFoldDB" id="A0A090LFN6"/>
<dbReference type="Gene3D" id="1.10.12.10">
    <property type="entry name" value="Lyase 2-enoyl-coa Hydratase, Chain A, domain 2"/>
    <property type="match status" value="1"/>
</dbReference>
<evidence type="ECO:0000313" key="7">
    <source>
        <dbReference type="WBParaSite" id="SRAE_2000096500.1"/>
    </source>
</evidence>
<gene>
    <name evidence="5 7 8" type="ORF">SRAE_2000096500</name>
</gene>
<dbReference type="PROSITE" id="PS51228">
    <property type="entry name" value="ACB_2"/>
    <property type="match status" value="1"/>
</dbReference>